<evidence type="ECO:0000256" key="1">
    <source>
        <dbReference type="SAM" id="MobiDB-lite"/>
    </source>
</evidence>
<evidence type="ECO:0000313" key="3">
    <source>
        <dbReference type="Proteomes" id="UP001201812"/>
    </source>
</evidence>
<dbReference type="EMBL" id="JAKKPZ010000126">
    <property type="protein sequence ID" value="KAI1701140.1"/>
    <property type="molecule type" value="Genomic_DNA"/>
</dbReference>
<accession>A0AAD4R035</accession>
<feature type="region of interest" description="Disordered" evidence="1">
    <location>
        <begin position="109"/>
        <end position="133"/>
    </location>
</feature>
<keyword evidence="3" id="KW-1185">Reference proteome</keyword>
<dbReference type="Proteomes" id="UP001201812">
    <property type="component" value="Unassembled WGS sequence"/>
</dbReference>
<proteinExistence type="predicted"/>
<dbReference type="AlphaFoldDB" id="A0AAD4R035"/>
<protein>
    <submittedName>
        <fullName evidence="2">Uncharacterized protein</fullName>
    </submittedName>
</protein>
<reference evidence="2" key="1">
    <citation type="submission" date="2022-01" db="EMBL/GenBank/DDBJ databases">
        <title>Genome Sequence Resource for Two Populations of Ditylenchus destructor, the Migratory Endoparasitic Phytonematode.</title>
        <authorList>
            <person name="Zhang H."/>
            <person name="Lin R."/>
            <person name="Xie B."/>
        </authorList>
    </citation>
    <scope>NUCLEOTIDE SEQUENCE</scope>
    <source>
        <strain evidence="2">BazhouSP</strain>
    </source>
</reference>
<sequence length="941" mass="106633">MNLLCAMKYYSAVILLFADQQYAPFFIDQGERKKISEEITVDWRKSPRWPPTPRSLLPSITGAFLPLNQKRFHHLPICSVLSLRNAHTEEISVPIAEVGKEIQELEPVLTGPSTNLEDPNPRPKRGANGKRTGTRLRSFTKGLMKKDFKNLPSFLLATFKLNWTCYRAFILRAFKRKRFDETKLKKEVSGFCRWLVRWGQNGSTKLRTFGGFVATIFMSAISIKTANQQDLPFPIQPVPFLNFTLFPPGDVTPQINPTQFHVPSLPNLYPSTAELTSSCKTKFMSNGTDMGSGYFGYPIRNADCEYVERLKGIYNSASYFPPNETCSEDVEGVRLMYVRDTDLFYPIEVLIKCESQINFSQVITAKRNFLKQFPILGNGASTNGENTLAEHQCQNRDGTMVKPLYTTNLCELEQVLFHSAVEQKIIITDFHDQPVDRLRESYEKLNKKVNNWLQYYESKTNNTGCDHESIRDKNADLCLSQFTLKKSRTGINMLYQACHTTVTITRNASITDKSEGISGELVLDHNKLLDRDLKAKLRNLTNTARTACIHVVSKAINAIENKAKVVCIERVEEALSEELDQFLNECYFLHAEEEAKDYCYFYYDPEQNTRLNIIEGTNFIFMDPSLHKLKIRELVKQNRTDTCVSTGGCDMVGDTPGSCDKCSAWLPPNWGVNVCSAKQHSPHVFAPATQRICMVPYCSVGEFNAGKVNVGEALTPKSSRNRFFCFQKMIDTKVDAKGKDKSNTSLDVITGFFNPTVHRNFIKNEKSCLDSREFGSIFSRPSSFYGNSSQCANIENKYFYCCQAELYPVKRNSESHPTLGKMCNSGAGVVDCYERAQPKKLSDPGKLSSTLIVSFSKSIYLYDRYNPLTGIFSVLCDQRKWTATEEIVGYACRLVSMPMTSLKKYANAELSCCCAAKLAKSYKEIILKNREKFILGQNSVL</sequence>
<feature type="compositionally biased region" description="Basic residues" evidence="1">
    <location>
        <begin position="122"/>
        <end position="133"/>
    </location>
</feature>
<gene>
    <name evidence="2" type="ORF">DdX_16296</name>
</gene>
<comment type="caution">
    <text evidence="2">The sequence shown here is derived from an EMBL/GenBank/DDBJ whole genome shotgun (WGS) entry which is preliminary data.</text>
</comment>
<name>A0AAD4R035_9BILA</name>
<organism evidence="2 3">
    <name type="scientific">Ditylenchus destructor</name>
    <dbReference type="NCBI Taxonomy" id="166010"/>
    <lineage>
        <taxon>Eukaryota</taxon>
        <taxon>Metazoa</taxon>
        <taxon>Ecdysozoa</taxon>
        <taxon>Nematoda</taxon>
        <taxon>Chromadorea</taxon>
        <taxon>Rhabditida</taxon>
        <taxon>Tylenchina</taxon>
        <taxon>Tylenchomorpha</taxon>
        <taxon>Sphaerularioidea</taxon>
        <taxon>Anguinidae</taxon>
        <taxon>Anguininae</taxon>
        <taxon>Ditylenchus</taxon>
    </lineage>
</organism>
<evidence type="ECO:0000313" key="2">
    <source>
        <dbReference type="EMBL" id="KAI1701140.1"/>
    </source>
</evidence>